<reference evidence="1" key="2">
    <citation type="journal article" date="2015" name="Fish Shellfish Immunol.">
        <title>Early steps in the European eel (Anguilla anguilla)-Vibrio vulnificus interaction in the gills: Role of the RtxA13 toxin.</title>
        <authorList>
            <person name="Callol A."/>
            <person name="Pajuelo D."/>
            <person name="Ebbesson L."/>
            <person name="Teles M."/>
            <person name="MacKenzie S."/>
            <person name="Amaro C."/>
        </authorList>
    </citation>
    <scope>NUCLEOTIDE SEQUENCE</scope>
</reference>
<reference evidence="1" key="1">
    <citation type="submission" date="2014-11" db="EMBL/GenBank/DDBJ databases">
        <authorList>
            <person name="Amaro Gonzalez C."/>
        </authorList>
    </citation>
    <scope>NUCLEOTIDE SEQUENCE</scope>
</reference>
<protein>
    <submittedName>
        <fullName evidence="1">Uncharacterized protein</fullName>
    </submittedName>
</protein>
<accession>A0A0E9VYP7</accession>
<dbReference type="AlphaFoldDB" id="A0A0E9VYP7"/>
<sequence length="61" mass="6769">MPKHVPPPTESAKFFGGLLWPKKFSRQNPNYLLSSAGSTQRQGVLILCNQRLAFSLVVAIK</sequence>
<proteinExistence type="predicted"/>
<name>A0A0E9VYP7_ANGAN</name>
<dbReference type="EMBL" id="GBXM01025338">
    <property type="protein sequence ID" value="JAH83239.1"/>
    <property type="molecule type" value="Transcribed_RNA"/>
</dbReference>
<evidence type="ECO:0000313" key="1">
    <source>
        <dbReference type="EMBL" id="JAH83239.1"/>
    </source>
</evidence>
<organism evidence="1">
    <name type="scientific">Anguilla anguilla</name>
    <name type="common">European freshwater eel</name>
    <name type="synonym">Muraena anguilla</name>
    <dbReference type="NCBI Taxonomy" id="7936"/>
    <lineage>
        <taxon>Eukaryota</taxon>
        <taxon>Metazoa</taxon>
        <taxon>Chordata</taxon>
        <taxon>Craniata</taxon>
        <taxon>Vertebrata</taxon>
        <taxon>Euteleostomi</taxon>
        <taxon>Actinopterygii</taxon>
        <taxon>Neopterygii</taxon>
        <taxon>Teleostei</taxon>
        <taxon>Anguilliformes</taxon>
        <taxon>Anguillidae</taxon>
        <taxon>Anguilla</taxon>
    </lineage>
</organism>